<comment type="subcellular location">
    <subcellularLocation>
        <location evidence="1">Membrane</location>
        <topology evidence="1">Multi-pass membrane protein</topology>
    </subcellularLocation>
</comment>
<feature type="transmembrane region" description="Helical" evidence="6">
    <location>
        <begin position="238"/>
        <end position="264"/>
    </location>
</feature>
<feature type="transmembrane region" description="Helical" evidence="6">
    <location>
        <begin position="271"/>
        <end position="287"/>
    </location>
</feature>
<dbReference type="PATRIC" id="fig|1173020.3.peg.5318"/>
<keyword evidence="4 6" id="KW-1133">Transmembrane helix</keyword>
<gene>
    <name evidence="7" type="ORF">Cha6605_4653</name>
</gene>
<dbReference type="Proteomes" id="UP000010366">
    <property type="component" value="Chromosome"/>
</dbReference>
<keyword evidence="5 6" id="KW-0472">Membrane</keyword>
<dbReference type="InterPro" id="IPR002549">
    <property type="entry name" value="AI-2E-like"/>
</dbReference>
<name>K9UM92_CHAP6</name>
<evidence type="ECO:0000256" key="4">
    <source>
        <dbReference type="ARBA" id="ARBA00022989"/>
    </source>
</evidence>
<dbReference type="HOGENOM" id="CLU_031275_8_1_3"/>
<dbReference type="OrthoDB" id="505911at2"/>
<evidence type="ECO:0000256" key="2">
    <source>
        <dbReference type="ARBA" id="ARBA00009773"/>
    </source>
</evidence>
<dbReference type="GO" id="GO:0055085">
    <property type="term" value="P:transmembrane transport"/>
    <property type="evidence" value="ECO:0007669"/>
    <property type="project" value="TreeGrafter"/>
</dbReference>
<dbReference type="AlphaFoldDB" id="K9UM92"/>
<feature type="transmembrane region" description="Helical" evidence="6">
    <location>
        <begin position="211"/>
        <end position="232"/>
    </location>
</feature>
<evidence type="ECO:0000313" key="7">
    <source>
        <dbReference type="EMBL" id="AFY95571.1"/>
    </source>
</evidence>
<dbReference type="KEGG" id="cmp:Cha6605_4653"/>
<sequence>MLRFPTKIQNLLLVGLGFPIVALNIWVLSQFFRYFEHLITILTIAALVAFLLNYPVKILEQVNVRRLLAIVCVLLITLTLLIILGVTVVPNAIEQTTELIKQVPEWIRASNENINAWEEWGKRKGLQLDFNVLRSQINAKIDTQLQIIGAEVVGLAVGTLSGVVDTLSIIVLSIYMLLYGDRLWFGIVAILPEGIRIPLSESLRQNFQNFFISQLILGTFMATSLTAVFFFLQVPFGLSFAIFIGAAELIPFIGASLGIGLVTVVIMLKNFGLGVSVLIASVIVQQIKDNLLAPKLMGEFIGLNPIAILICLLTGGQIAGLLGVIVSVPIAGTIKGTFDLMSKPPHNLVPQPEYAGESLDSE</sequence>
<comment type="similarity">
    <text evidence="2">Belongs to the autoinducer-2 exporter (AI-2E) (TC 2.A.86) family.</text>
</comment>
<dbReference type="EMBL" id="CP003600">
    <property type="protein sequence ID" value="AFY95571.1"/>
    <property type="molecule type" value="Genomic_DNA"/>
</dbReference>
<reference evidence="7 8" key="1">
    <citation type="submission" date="2012-05" db="EMBL/GenBank/DDBJ databases">
        <title>Finished chromosome of genome of Chamaesiphon sp. PCC 6605.</title>
        <authorList>
            <consortium name="US DOE Joint Genome Institute"/>
            <person name="Gugger M."/>
            <person name="Coursin T."/>
            <person name="Rippka R."/>
            <person name="Tandeau De Marsac N."/>
            <person name="Huntemann M."/>
            <person name="Wei C.-L."/>
            <person name="Han J."/>
            <person name="Detter J.C."/>
            <person name="Han C."/>
            <person name="Tapia R."/>
            <person name="Chen A."/>
            <person name="Kyrpides N."/>
            <person name="Mavromatis K."/>
            <person name="Markowitz V."/>
            <person name="Szeto E."/>
            <person name="Ivanova N."/>
            <person name="Pagani I."/>
            <person name="Pati A."/>
            <person name="Goodwin L."/>
            <person name="Nordberg H.P."/>
            <person name="Cantor M.N."/>
            <person name="Hua S.X."/>
            <person name="Woyke T."/>
            <person name="Kerfeld C.A."/>
        </authorList>
    </citation>
    <scope>NUCLEOTIDE SEQUENCE [LARGE SCALE GENOMIC DNA]</scope>
    <source>
        <strain evidence="8">ATCC 27169 / PCC 6605</strain>
    </source>
</reference>
<accession>K9UM92</accession>
<dbReference type="RefSeq" id="WP_015161668.1">
    <property type="nucleotide sequence ID" value="NC_019697.1"/>
</dbReference>
<proteinExistence type="inferred from homology"/>
<dbReference type="PANTHER" id="PTHR21716">
    <property type="entry name" value="TRANSMEMBRANE PROTEIN"/>
    <property type="match status" value="1"/>
</dbReference>
<dbReference type="eggNOG" id="COG0628">
    <property type="taxonomic scope" value="Bacteria"/>
</dbReference>
<feature type="transmembrane region" description="Helical" evidence="6">
    <location>
        <begin position="12"/>
        <end position="32"/>
    </location>
</feature>
<keyword evidence="3 6" id="KW-0812">Transmembrane</keyword>
<dbReference type="STRING" id="1173020.Cha6605_4653"/>
<dbReference type="GO" id="GO:0016020">
    <property type="term" value="C:membrane"/>
    <property type="evidence" value="ECO:0007669"/>
    <property type="project" value="UniProtKB-SubCell"/>
</dbReference>
<feature type="transmembrane region" description="Helical" evidence="6">
    <location>
        <begin position="307"/>
        <end position="334"/>
    </location>
</feature>
<organism evidence="7 8">
    <name type="scientific">Chamaesiphon minutus (strain ATCC 27169 / PCC 6605)</name>
    <dbReference type="NCBI Taxonomy" id="1173020"/>
    <lineage>
        <taxon>Bacteria</taxon>
        <taxon>Bacillati</taxon>
        <taxon>Cyanobacteriota</taxon>
        <taxon>Cyanophyceae</taxon>
        <taxon>Gomontiellales</taxon>
        <taxon>Chamaesiphonaceae</taxon>
        <taxon>Chamaesiphon</taxon>
    </lineage>
</organism>
<feature type="transmembrane region" description="Helical" evidence="6">
    <location>
        <begin position="38"/>
        <end position="56"/>
    </location>
</feature>
<evidence type="ECO:0000256" key="5">
    <source>
        <dbReference type="ARBA" id="ARBA00023136"/>
    </source>
</evidence>
<keyword evidence="8" id="KW-1185">Reference proteome</keyword>
<evidence type="ECO:0000256" key="6">
    <source>
        <dbReference type="SAM" id="Phobius"/>
    </source>
</evidence>
<evidence type="ECO:0000256" key="3">
    <source>
        <dbReference type="ARBA" id="ARBA00022692"/>
    </source>
</evidence>
<evidence type="ECO:0000313" key="8">
    <source>
        <dbReference type="Proteomes" id="UP000010366"/>
    </source>
</evidence>
<feature type="transmembrane region" description="Helical" evidence="6">
    <location>
        <begin position="68"/>
        <end position="89"/>
    </location>
</feature>
<evidence type="ECO:0000256" key="1">
    <source>
        <dbReference type="ARBA" id="ARBA00004141"/>
    </source>
</evidence>
<dbReference type="PANTHER" id="PTHR21716:SF66">
    <property type="entry name" value="TRANSPORT PROTEIN SLL0063-RELATED"/>
    <property type="match status" value="1"/>
</dbReference>
<dbReference type="Pfam" id="PF01594">
    <property type="entry name" value="AI-2E_transport"/>
    <property type="match status" value="1"/>
</dbReference>
<protein>
    <submittedName>
        <fullName evidence="7">Putative permease</fullName>
    </submittedName>
</protein>